<gene>
    <name evidence="2" type="ORF">FAA86_13005</name>
</gene>
<dbReference type="RefSeq" id="WP_136541183.1">
    <property type="nucleotide sequence ID" value="NZ_STGU01000006.1"/>
</dbReference>
<reference evidence="2 3" key="1">
    <citation type="submission" date="2019-04" db="EMBL/GenBank/DDBJ databases">
        <title>genome sequence of strain W3.</title>
        <authorList>
            <person name="Gao J."/>
            <person name="Sun J."/>
        </authorList>
    </citation>
    <scope>NUCLEOTIDE SEQUENCE [LARGE SCALE GENOMIC DNA]</scope>
    <source>
        <strain evidence="2 3">W3</strain>
    </source>
</reference>
<feature type="signal peptide" evidence="1">
    <location>
        <begin position="1"/>
        <end position="20"/>
    </location>
</feature>
<accession>A0A4S8Q5D6</accession>
<evidence type="ECO:0000313" key="2">
    <source>
        <dbReference type="EMBL" id="THV35444.1"/>
    </source>
</evidence>
<keyword evidence="1" id="KW-0732">Signal</keyword>
<comment type="caution">
    <text evidence="2">The sequence shown here is derived from an EMBL/GenBank/DDBJ whole genome shotgun (WGS) entry which is preliminary data.</text>
</comment>
<organism evidence="2 3">
    <name type="scientific">Rhizobium rosettiformans W3</name>
    <dbReference type="NCBI Taxonomy" id="538378"/>
    <lineage>
        <taxon>Bacteria</taxon>
        <taxon>Pseudomonadati</taxon>
        <taxon>Pseudomonadota</taxon>
        <taxon>Alphaproteobacteria</taxon>
        <taxon>Hyphomicrobiales</taxon>
        <taxon>Rhizobiaceae</taxon>
        <taxon>Rhizobium/Agrobacterium group</taxon>
        <taxon>Rhizobium</taxon>
    </lineage>
</organism>
<sequence>MKSVIAASVLALMTSASAYATSIDADIGQFAMGVQEALNKIDDAKKVTITGQEAVNAANLVSKVNAGDLTAVYQTSKVGQTAENKIQSYKYYSLTVEDVTQDATNVANSISIGEVTDGAALGEAEQLEKIKQRSYGDQFSMNKIEELDFGKNIGQTAVNAANLVTLEVDGGVIDDISQKSKGDQTALNKIYTGWFDTADLHTVKQSATNVANSISLGEIDVEDVASNINKMLDDVEQEVRVDQYAENKIEVGNIVEDVPRRL</sequence>
<name>A0A4S8Q5D6_9HYPH</name>
<protein>
    <submittedName>
        <fullName evidence="2">Uncharacterized protein</fullName>
    </submittedName>
</protein>
<dbReference type="AlphaFoldDB" id="A0A4S8Q5D6"/>
<feature type="chain" id="PRO_5020498096" evidence="1">
    <location>
        <begin position="21"/>
        <end position="262"/>
    </location>
</feature>
<dbReference type="Proteomes" id="UP000307378">
    <property type="component" value="Unassembled WGS sequence"/>
</dbReference>
<evidence type="ECO:0000313" key="3">
    <source>
        <dbReference type="Proteomes" id="UP000307378"/>
    </source>
</evidence>
<proteinExistence type="predicted"/>
<evidence type="ECO:0000256" key="1">
    <source>
        <dbReference type="SAM" id="SignalP"/>
    </source>
</evidence>
<dbReference type="EMBL" id="STGU01000006">
    <property type="protein sequence ID" value="THV35444.1"/>
    <property type="molecule type" value="Genomic_DNA"/>
</dbReference>